<dbReference type="EMBL" id="BMED01000006">
    <property type="protein sequence ID" value="GGC94276.1"/>
    <property type="molecule type" value="Genomic_DNA"/>
</dbReference>
<dbReference type="Proteomes" id="UP000637423">
    <property type="component" value="Unassembled WGS sequence"/>
</dbReference>
<dbReference type="InterPro" id="IPR018680">
    <property type="entry name" value="DUF2164"/>
</dbReference>
<evidence type="ECO:0000313" key="2">
    <source>
        <dbReference type="Proteomes" id="UP000637423"/>
    </source>
</evidence>
<dbReference type="Pfam" id="PF09932">
    <property type="entry name" value="DUF2164"/>
    <property type="match status" value="1"/>
</dbReference>
<evidence type="ECO:0008006" key="3">
    <source>
        <dbReference type="Google" id="ProtNLM"/>
    </source>
</evidence>
<protein>
    <recommendedName>
        <fullName evidence="3">DUF2164 domain-containing protein</fullName>
    </recommendedName>
</protein>
<reference evidence="1" key="2">
    <citation type="submission" date="2020-09" db="EMBL/GenBank/DDBJ databases">
        <authorList>
            <person name="Sun Q."/>
            <person name="Zhou Y."/>
        </authorList>
    </citation>
    <scope>NUCLEOTIDE SEQUENCE</scope>
    <source>
        <strain evidence="1">CGMCC 1.10998</strain>
    </source>
</reference>
<dbReference type="AlphaFoldDB" id="A0A916UY84"/>
<comment type="caution">
    <text evidence="1">The sequence shown here is derived from an EMBL/GenBank/DDBJ whole genome shotgun (WGS) entry which is preliminary data.</text>
</comment>
<accession>A0A916UY84</accession>
<dbReference type="RefSeq" id="WP_188568592.1">
    <property type="nucleotide sequence ID" value="NZ_BMED01000006.1"/>
</dbReference>
<name>A0A916UY84_9BURK</name>
<proteinExistence type="predicted"/>
<keyword evidence="2" id="KW-1185">Reference proteome</keyword>
<sequence>MSIKLEKEVEERLIGSIQRYVSENLDESIGELKARLFLDFCVKEIGASIYNQAIRDAQSHMQDKVAEMDGTCYETEFAYWNKKS</sequence>
<organism evidence="1 2">
    <name type="scientific">Undibacterium terreum</name>
    <dbReference type="NCBI Taxonomy" id="1224302"/>
    <lineage>
        <taxon>Bacteria</taxon>
        <taxon>Pseudomonadati</taxon>
        <taxon>Pseudomonadota</taxon>
        <taxon>Betaproteobacteria</taxon>
        <taxon>Burkholderiales</taxon>
        <taxon>Oxalobacteraceae</taxon>
        <taxon>Undibacterium</taxon>
    </lineage>
</organism>
<evidence type="ECO:0000313" key="1">
    <source>
        <dbReference type="EMBL" id="GGC94276.1"/>
    </source>
</evidence>
<gene>
    <name evidence="1" type="ORF">GCM10011396_47040</name>
</gene>
<reference evidence="1" key="1">
    <citation type="journal article" date="2014" name="Int. J. Syst. Evol. Microbiol.">
        <title>Complete genome sequence of Corynebacterium casei LMG S-19264T (=DSM 44701T), isolated from a smear-ripened cheese.</title>
        <authorList>
            <consortium name="US DOE Joint Genome Institute (JGI-PGF)"/>
            <person name="Walter F."/>
            <person name="Albersmeier A."/>
            <person name="Kalinowski J."/>
            <person name="Ruckert C."/>
        </authorList>
    </citation>
    <scope>NUCLEOTIDE SEQUENCE</scope>
    <source>
        <strain evidence="1">CGMCC 1.10998</strain>
    </source>
</reference>